<evidence type="ECO:0000256" key="4">
    <source>
        <dbReference type="ARBA" id="ARBA00022553"/>
    </source>
</evidence>
<feature type="domain" description="Histidine kinase" evidence="10">
    <location>
        <begin position="334"/>
        <end position="548"/>
    </location>
</feature>
<dbReference type="SUPFAM" id="SSF55785">
    <property type="entry name" value="PYP-like sensor domain (PAS domain)"/>
    <property type="match status" value="1"/>
</dbReference>
<comment type="subcellular location">
    <subcellularLocation>
        <location evidence="2">Cell membrane</location>
    </subcellularLocation>
</comment>
<dbReference type="InterPro" id="IPR036890">
    <property type="entry name" value="HATPase_C_sf"/>
</dbReference>
<evidence type="ECO:0000256" key="1">
    <source>
        <dbReference type="ARBA" id="ARBA00000085"/>
    </source>
</evidence>
<evidence type="ECO:0000256" key="2">
    <source>
        <dbReference type="ARBA" id="ARBA00004236"/>
    </source>
</evidence>
<dbReference type="InterPro" id="IPR005467">
    <property type="entry name" value="His_kinase_dom"/>
</dbReference>
<feature type="transmembrane region" description="Helical" evidence="9">
    <location>
        <begin position="127"/>
        <end position="148"/>
    </location>
</feature>
<evidence type="ECO:0000256" key="9">
    <source>
        <dbReference type="SAM" id="Phobius"/>
    </source>
</evidence>
<dbReference type="SMART" id="SM00388">
    <property type="entry name" value="HisKA"/>
    <property type="match status" value="1"/>
</dbReference>
<dbReference type="PROSITE" id="PS50109">
    <property type="entry name" value="HIS_KIN"/>
    <property type="match status" value="1"/>
</dbReference>
<evidence type="ECO:0000259" key="10">
    <source>
        <dbReference type="PROSITE" id="PS50109"/>
    </source>
</evidence>
<dbReference type="Pfam" id="PF00512">
    <property type="entry name" value="HisKA"/>
    <property type="match status" value="1"/>
</dbReference>
<comment type="catalytic activity">
    <reaction evidence="1">
        <text>ATP + protein L-histidine = ADP + protein N-phospho-L-histidine.</text>
        <dbReference type="EC" id="2.7.13.3"/>
    </reaction>
</comment>
<dbReference type="EMBL" id="BMCM01000002">
    <property type="protein sequence ID" value="GGD75299.1"/>
    <property type="molecule type" value="Genomic_DNA"/>
</dbReference>
<accession>A0ABQ1RMW6</accession>
<dbReference type="Pfam" id="PF02518">
    <property type="entry name" value="HATPase_c"/>
    <property type="match status" value="1"/>
</dbReference>
<keyword evidence="6" id="KW-0418">Kinase</keyword>
<evidence type="ECO:0000256" key="7">
    <source>
        <dbReference type="ARBA" id="ARBA00023012"/>
    </source>
</evidence>
<feature type="transmembrane region" description="Helical" evidence="9">
    <location>
        <begin position="100"/>
        <end position="120"/>
    </location>
</feature>
<keyword evidence="12" id="KW-1185">Reference proteome</keyword>
<dbReference type="InterPro" id="IPR050736">
    <property type="entry name" value="Sensor_HK_Regulatory"/>
</dbReference>
<organism evidence="11 12">
    <name type="scientific">Microbacterium murale</name>
    <dbReference type="NCBI Taxonomy" id="1081040"/>
    <lineage>
        <taxon>Bacteria</taxon>
        <taxon>Bacillati</taxon>
        <taxon>Actinomycetota</taxon>
        <taxon>Actinomycetes</taxon>
        <taxon>Micrococcales</taxon>
        <taxon>Microbacteriaceae</taxon>
        <taxon>Microbacterium</taxon>
    </lineage>
</organism>
<keyword evidence="9" id="KW-0472">Membrane</keyword>
<dbReference type="SUPFAM" id="SSF55874">
    <property type="entry name" value="ATPase domain of HSP90 chaperone/DNA topoisomerase II/histidine kinase"/>
    <property type="match status" value="1"/>
</dbReference>
<dbReference type="Gene3D" id="3.30.450.20">
    <property type="entry name" value="PAS domain"/>
    <property type="match status" value="1"/>
</dbReference>
<dbReference type="CDD" id="cd00082">
    <property type="entry name" value="HisKA"/>
    <property type="match status" value="1"/>
</dbReference>
<evidence type="ECO:0000256" key="8">
    <source>
        <dbReference type="SAM" id="MobiDB-lite"/>
    </source>
</evidence>
<sequence>MWRDGAARATAPPAADPTHFAGDRRSRSIWQWQLILGFTVVMIALGVALLTPTMFTVWAFGLGLIFIIAITIATLAVPWHRVGPAGVLVVPLLDILAVGLLGYGSSPAIVFLWVLLVAWIASYYSPVILISTLCLIGSITLGGLFLRGLTVDTIINAVILMVTLGFVGVIMMVGSVRNRSTRRLLSAQSARLAHALHRVTEQKARTRRLMDSLDVGVARAGKGGLIEISNNAFHTLYALDESAQFHPTLAVEYHERRGTPVPLAQTTISRAMRGELFEDEVVWLFGIDGEWRALSASTRVMGDGQVANDGVLLIVRDVTESIDPHADASARRRTMSHELRNPLTAILGHIDLLMERDDITEAAHRQLGVVERAGSRMQRLIDDALVKPGERADETDVHFDLADIARASVEGFAPVADAGGIALDVDLEQYLPLCADAFRLRQVVDNVISNAIKYVQRGGKVSVRGHCPAPGEVALTVTDTGIGIGDDDLPRIFEPDFRTDVAREQGIPGTGLGLGISRDIVLAQGGRIDVKSDLGQGTEVSIVLPSSRESRESSPERSPA</sequence>
<keyword evidence="9" id="KW-0812">Transmembrane</keyword>
<dbReference type="PANTHER" id="PTHR43711:SF1">
    <property type="entry name" value="HISTIDINE KINASE 1"/>
    <property type="match status" value="1"/>
</dbReference>
<evidence type="ECO:0000313" key="11">
    <source>
        <dbReference type="EMBL" id="GGD75299.1"/>
    </source>
</evidence>
<comment type="caution">
    <text evidence="11">The sequence shown here is derived from an EMBL/GenBank/DDBJ whole genome shotgun (WGS) entry which is preliminary data.</text>
</comment>
<feature type="region of interest" description="Disordered" evidence="8">
    <location>
        <begin position="1"/>
        <end position="21"/>
    </location>
</feature>
<keyword evidence="5" id="KW-0808">Transferase</keyword>
<evidence type="ECO:0000256" key="5">
    <source>
        <dbReference type="ARBA" id="ARBA00022679"/>
    </source>
</evidence>
<name>A0ABQ1RMW6_9MICO</name>
<protein>
    <recommendedName>
        <fullName evidence="3">histidine kinase</fullName>
        <ecNumber evidence="3">2.7.13.3</ecNumber>
    </recommendedName>
</protein>
<dbReference type="Gene3D" id="3.30.565.10">
    <property type="entry name" value="Histidine kinase-like ATPase, C-terminal domain"/>
    <property type="match status" value="1"/>
</dbReference>
<dbReference type="SUPFAM" id="SSF47384">
    <property type="entry name" value="Homodimeric domain of signal transducing histidine kinase"/>
    <property type="match status" value="1"/>
</dbReference>
<feature type="transmembrane region" description="Helical" evidence="9">
    <location>
        <begin position="29"/>
        <end position="50"/>
    </location>
</feature>
<dbReference type="InterPro" id="IPR036097">
    <property type="entry name" value="HisK_dim/P_sf"/>
</dbReference>
<gene>
    <name evidence="11" type="ORF">GCM10007269_17930</name>
</gene>
<dbReference type="InterPro" id="IPR003594">
    <property type="entry name" value="HATPase_dom"/>
</dbReference>
<dbReference type="PANTHER" id="PTHR43711">
    <property type="entry name" value="TWO-COMPONENT HISTIDINE KINASE"/>
    <property type="match status" value="1"/>
</dbReference>
<evidence type="ECO:0000313" key="12">
    <source>
        <dbReference type="Proteomes" id="UP000629365"/>
    </source>
</evidence>
<feature type="transmembrane region" description="Helical" evidence="9">
    <location>
        <begin position="154"/>
        <end position="176"/>
    </location>
</feature>
<dbReference type="PRINTS" id="PR00344">
    <property type="entry name" value="BCTRLSENSOR"/>
</dbReference>
<keyword evidence="9" id="KW-1133">Transmembrane helix</keyword>
<keyword evidence="7" id="KW-0902">Two-component regulatory system</keyword>
<dbReference type="Proteomes" id="UP000629365">
    <property type="component" value="Unassembled WGS sequence"/>
</dbReference>
<reference evidence="12" key="1">
    <citation type="journal article" date="2019" name="Int. J. Syst. Evol. Microbiol.">
        <title>The Global Catalogue of Microorganisms (GCM) 10K type strain sequencing project: providing services to taxonomists for standard genome sequencing and annotation.</title>
        <authorList>
            <consortium name="The Broad Institute Genomics Platform"/>
            <consortium name="The Broad Institute Genome Sequencing Center for Infectious Disease"/>
            <person name="Wu L."/>
            <person name="Ma J."/>
        </authorList>
    </citation>
    <scope>NUCLEOTIDE SEQUENCE [LARGE SCALE GENOMIC DNA]</scope>
    <source>
        <strain evidence="12">CCM 7640</strain>
    </source>
</reference>
<dbReference type="SMART" id="SM00387">
    <property type="entry name" value="HATPase_c"/>
    <property type="match status" value="1"/>
</dbReference>
<evidence type="ECO:0000256" key="6">
    <source>
        <dbReference type="ARBA" id="ARBA00022777"/>
    </source>
</evidence>
<feature type="compositionally biased region" description="Low complexity" evidence="8">
    <location>
        <begin position="7"/>
        <end position="18"/>
    </location>
</feature>
<feature type="transmembrane region" description="Helical" evidence="9">
    <location>
        <begin position="57"/>
        <end position="80"/>
    </location>
</feature>
<proteinExistence type="predicted"/>
<dbReference type="InterPro" id="IPR003661">
    <property type="entry name" value="HisK_dim/P_dom"/>
</dbReference>
<evidence type="ECO:0000256" key="3">
    <source>
        <dbReference type="ARBA" id="ARBA00012438"/>
    </source>
</evidence>
<dbReference type="EC" id="2.7.13.3" evidence="3"/>
<dbReference type="InterPro" id="IPR004358">
    <property type="entry name" value="Sig_transdc_His_kin-like_C"/>
</dbReference>
<dbReference type="InterPro" id="IPR035965">
    <property type="entry name" value="PAS-like_dom_sf"/>
</dbReference>
<dbReference type="RefSeq" id="WP_188436221.1">
    <property type="nucleotide sequence ID" value="NZ_BMCM01000002.1"/>
</dbReference>
<dbReference type="Gene3D" id="1.10.287.130">
    <property type="match status" value="1"/>
</dbReference>
<keyword evidence="4" id="KW-0597">Phosphoprotein</keyword>